<organism evidence="2 3">
    <name type="scientific">Linum trigynum</name>
    <dbReference type="NCBI Taxonomy" id="586398"/>
    <lineage>
        <taxon>Eukaryota</taxon>
        <taxon>Viridiplantae</taxon>
        <taxon>Streptophyta</taxon>
        <taxon>Embryophyta</taxon>
        <taxon>Tracheophyta</taxon>
        <taxon>Spermatophyta</taxon>
        <taxon>Magnoliopsida</taxon>
        <taxon>eudicotyledons</taxon>
        <taxon>Gunneridae</taxon>
        <taxon>Pentapetalae</taxon>
        <taxon>rosids</taxon>
        <taxon>fabids</taxon>
        <taxon>Malpighiales</taxon>
        <taxon>Linaceae</taxon>
        <taxon>Linum</taxon>
    </lineage>
</organism>
<name>A0AAV2GNC2_9ROSI</name>
<keyword evidence="3" id="KW-1185">Reference proteome</keyword>
<evidence type="ECO:0000259" key="1">
    <source>
        <dbReference type="Pfam" id="PF13952"/>
    </source>
</evidence>
<dbReference type="EMBL" id="OZ034822">
    <property type="protein sequence ID" value="CAL1411203.1"/>
    <property type="molecule type" value="Genomic_DNA"/>
</dbReference>
<proteinExistence type="predicted"/>
<dbReference type="Pfam" id="PF13952">
    <property type="entry name" value="DUF4216"/>
    <property type="match status" value="1"/>
</dbReference>
<evidence type="ECO:0000313" key="2">
    <source>
        <dbReference type="EMBL" id="CAL1411203.1"/>
    </source>
</evidence>
<dbReference type="PANTHER" id="PTHR48258">
    <property type="entry name" value="DUF4218 DOMAIN-CONTAINING PROTEIN-RELATED"/>
    <property type="match status" value="1"/>
</dbReference>
<accession>A0AAV2GNC2</accession>
<dbReference type="InterPro" id="IPR025312">
    <property type="entry name" value="DUF4216"/>
</dbReference>
<feature type="domain" description="DUF4216" evidence="1">
    <location>
        <begin position="195"/>
        <end position="266"/>
    </location>
</feature>
<reference evidence="2 3" key="1">
    <citation type="submission" date="2024-04" db="EMBL/GenBank/DDBJ databases">
        <authorList>
            <person name="Fracassetti M."/>
        </authorList>
    </citation>
    <scope>NUCLEOTIDE SEQUENCE [LARGE SCALE GENOMIC DNA]</scope>
</reference>
<dbReference type="AlphaFoldDB" id="A0AAV2GNC2"/>
<sequence length="290" mass="33281">MQRALLQRDTLLQRCMTLCTRYLSDIQTKFNKLDRNEDDNEMEDFLGFSLVGRPVGGGKPRNLSTQELEQAHIYVMKNTEDVQPYFEEFAELPQYNSSQTSQNESASFIKWFREKVARLPNNDKSKETEELLSLSRGPFVGVKCYTGYVINGFRFHTKDHDKHLKTQSSGVVVVGDNGVDVEAVDYYGVLRKVVELQFLGGRTLALFCCDWCDVYDKGKGVKVDENGFVSVNLKRTLKMNEPFVLANQVSQVFYLDDNLNKGWHVVVKVQPREIYAMMAEDNNEEVPNEI</sequence>
<gene>
    <name evidence="2" type="ORF">LTRI10_LOCUS50575</name>
</gene>
<protein>
    <recommendedName>
        <fullName evidence="1">DUF4216 domain-containing protein</fullName>
    </recommendedName>
</protein>
<evidence type="ECO:0000313" key="3">
    <source>
        <dbReference type="Proteomes" id="UP001497516"/>
    </source>
</evidence>
<dbReference type="PANTHER" id="PTHR48258:SF4">
    <property type="entry name" value="DUF4216 DOMAIN-CONTAINING PROTEIN"/>
    <property type="match status" value="1"/>
</dbReference>
<dbReference type="Proteomes" id="UP001497516">
    <property type="component" value="Chromosome 9"/>
</dbReference>